<sequence>MANFKRGLKITSSLELFRSLQNFLKITLGFWNFFHLCTLFPPHC</sequence>
<reference evidence="1 2" key="1">
    <citation type="submission" date="2017-10" db="EMBL/GenBank/DDBJ databases">
        <authorList>
            <person name="Regsiter A."/>
            <person name="William W."/>
        </authorList>
    </citation>
    <scope>NUCLEOTIDE SEQUENCE [LARGE SCALE GENOMIC DNA]</scope>
    <source>
        <strain evidence="1 2">CFBP6991</strain>
    </source>
</reference>
<accession>A0A7Z7J0Z7</accession>
<dbReference type="AlphaFoldDB" id="A0A7Z7J0Z7"/>
<dbReference type="EMBL" id="OCZC01000057">
    <property type="protein sequence ID" value="SOO23828.1"/>
    <property type="molecule type" value="Genomic_DNA"/>
</dbReference>
<evidence type="ECO:0000313" key="1">
    <source>
        <dbReference type="EMBL" id="SOO23828.1"/>
    </source>
</evidence>
<gene>
    <name evidence="1" type="ORF">XFF6991_300003</name>
</gene>
<name>A0A7Z7J0Z7_XANCH</name>
<proteinExistence type="predicted"/>
<protein>
    <submittedName>
        <fullName evidence="1">Uncharacterized protein</fullName>
    </submittedName>
</protein>
<evidence type="ECO:0000313" key="2">
    <source>
        <dbReference type="Proteomes" id="UP000234345"/>
    </source>
</evidence>
<comment type="caution">
    <text evidence="1">The sequence shown here is derived from an EMBL/GenBank/DDBJ whole genome shotgun (WGS) entry which is preliminary data.</text>
</comment>
<organism evidence="1 2">
    <name type="scientific">Xanthomonas campestris pv. phaseoli</name>
    <dbReference type="NCBI Taxonomy" id="317013"/>
    <lineage>
        <taxon>Bacteria</taxon>
        <taxon>Pseudomonadati</taxon>
        <taxon>Pseudomonadota</taxon>
        <taxon>Gammaproteobacteria</taxon>
        <taxon>Lysobacterales</taxon>
        <taxon>Lysobacteraceae</taxon>
        <taxon>Xanthomonas</taxon>
    </lineage>
</organism>
<dbReference type="Proteomes" id="UP000234345">
    <property type="component" value="Unassembled WGS sequence"/>
</dbReference>